<proteinExistence type="predicted"/>
<dbReference type="RefSeq" id="WP_184688391.1">
    <property type="nucleotide sequence ID" value="NZ_JACHJC010000001.1"/>
</dbReference>
<accession>A0ABR6MLE2</accession>
<feature type="transmembrane region" description="Helical" evidence="1">
    <location>
        <begin position="6"/>
        <end position="28"/>
    </location>
</feature>
<keyword evidence="1" id="KW-1133">Transmembrane helix</keyword>
<keyword evidence="3" id="KW-1185">Reference proteome</keyword>
<dbReference type="Proteomes" id="UP000618986">
    <property type="component" value="Unassembled WGS sequence"/>
</dbReference>
<evidence type="ECO:0000313" key="2">
    <source>
        <dbReference type="EMBL" id="MBB5116186.1"/>
    </source>
</evidence>
<name>A0ABR6MLE2_MICEC</name>
<protein>
    <submittedName>
        <fullName evidence="2">Uncharacterized protein</fullName>
    </submittedName>
</protein>
<gene>
    <name evidence="2" type="ORF">FHU28_006025</name>
</gene>
<dbReference type="GeneID" id="300296542"/>
<dbReference type="EMBL" id="JACHJC010000001">
    <property type="protein sequence ID" value="MBB5116186.1"/>
    <property type="molecule type" value="Genomic_DNA"/>
</dbReference>
<comment type="caution">
    <text evidence="2">The sequence shown here is derived from an EMBL/GenBank/DDBJ whole genome shotgun (WGS) entry which is preliminary data.</text>
</comment>
<evidence type="ECO:0000256" key="1">
    <source>
        <dbReference type="SAM" id="Phobius"/>
    </source>
</evidence>
<reference evidence="2 3" key="1">
    <citation type="submission" date="2020-08" db="EMBL/GenBank/DDBJ databases">
        <title>Sequencing the genomes of 1000 actinobacteria strains.</title>
        <authorList>
            <person name="Klenk H.-P."/>
        </authorList>
    </citation>
    <scope>NUCLEOTIDE SEQUENCE [LARGE SCALE GENOMIC DNA]</scope>
    <source>
        <strain evidence="2 3">DSM 43036</strain>
    </source>
</reference>
<keyword evidence="1" id="KW-0812">Transmembrane</keyword>
<evidence type="ECO:0000313" key="3">
    <source>
        <dbReference type="Proteomes" id="UP000618986"/>
    </source>
</evidence>
<keyword evidence="1" id="KW-0472">Membrane</keyword>
<organism evidence="2 3">
    <name type="scientific">Micromonospora echinospora</name>
    <name type="common">Micromonospora purpurea</name>
    <dbReference type="NCBI Taxonomy" id="1877"/>
    <lineage>
        <taxon>Bacteria</taxon>
        <taxon>Bacillati</taxon>
        <taxon>Actinomycetota</taxon>
        <taxon>Actinomycetes</taxon>
        <taxon>Micromonosporales</taxon>
        <taxon>Micromonosporaceae</taxon>
        <taxon>Micromonospora</taxon>
    </lineage>
</organism>
<sequence length="206" mass="22866">MDEVTWLNVITVLIALGGVVVAVLSWVVSRGSRSEARRSADAAEVSAKAAQDSAREAAAIAAIERDREHDRLGPGPVTGIALELEPNPRDSGLPETLFGTITVPRDYRVRAVAVRGNSSAPIGLDLLLHAGRPYRFAIEQMHPNRTEPVAEYVLFRFWPPAEIDDVDTWQCPCDRPQADGDNRPGHWEWRAPVEYRRPPTQVFVLR</sequence>